<gene>
    <name evidence="1" type="ORF">FHP08_03310</name>
</gene>
<name>A0A5C8P5B9_9BURK</name>
<dbReference type="PROSITE" id="PS51318">
    <property type="entry name" value="TAT"/>
    <property type="match status" value="1"/>
</dbReference>
<accession>A0A5C8P5B9</accession>
<proteinExistence type="predicted"/>
<sequence>MDATERGSRDPLRPDRRRLLLAGLAVLPAACATPVPMLPPPAVAPPLPQVKLGQRWRYETVDLYRGEVVGELRAQVTSLDPLVVALADARGAPAGEERWARPWDVLVEPAYDLPQHFETPVPLLPDRLEPGAGRDDATWYRIPDSSFRLYWRQRLRAIGWERVRVPAGEFVALRVQRYIDFRHWDTWREQPWRIDTLWHAPEVGRWVQREWTGEYRWPGRRPVTAYEDRIRWRLVEWAAG</sequence>
<comment type="caution">
    <text evidence="1">The sequence shown here is derived from an EMBL/GenBank/DDBJ whole genome shotgun (WGS) entry which is preliminary data.</text>
</comment>
<evidence type="ECO:0000313" key="2">
    <source>
        <dbReference type="Proteomes" id="UP000321548"/>
    </source>
</evidence>
<keyword evidence="2" id="KW-1185">Reference proteome</keyword>
<protein>
    <submittedName>
        <fullName evidence="1">Uncharacterized protein</fullName>
    </submittedName>
</protein>
<dbReference type="OrthoDB" id="574237at2"/>
<evidence type="ECO:0000313" key="1">
    <source>
        <dbReference type="EMBL" id="TXL68720.1"/>
    </source>
</evidence>
<dbReference type="Proteomes" id="UP000321548">
    <property type="component" value="Unassembled WGS sequence"/>
</dbReference>
<reference evidence="1 2" key="1">
    <citation type="submission" date="2019-06" db="EMBL/GenBank/DDBJ databases">
        <title>Quisquiliibacterium sp. nov., isolated from a maize field.</title>
        <authorList>
            <person name="Lin S.-Y."/>
            <person name="Tsai C.-F."/>
            <person name="Young C.-C."/>
        </authorList>
    </citation>
    <scope>NUCLEOTIDE SEQUENCE [LARGE SCALE GENOMIC DNA]</scope>
    <source>
        <strain evidence="1 2">CC-CFT501</strain>
    </source>
</reference>
<dbReference type="InterPro" id="IPR006311">
    <property type="entry name" value="TAT_signal"/>
</dbReference>
<dbReference type="RefSeq" id="WP_147702856.1">
    <property type="nucleotide sequence ID" value="NZ_VDUY01000001.1"/>
</dbReference>
<organism evidence="1 2">
    <name type="scientific">Zeimonas arvi</name>
    <dbReference type="NCBI Taxonomy" id="2498847"/>
    <lineage>
        <taxon>Bacteria</taxon>
        <taxon>Pseudomonadati</taxon>
        <taxon>Pseudomonadota</taxon>
        <taxon>Betaproteobacteria</taxon>
        <taxon>Burkholderiales</taxon>
        <taxon>Burkholderiaceae</taxon>
        <taxon>Zeimonas</taxon>
    </lineage>
</organism>
<dbReference type="AlphaFoldDB" id="A0A5C8P5B9"/>
<dbReference type="EMBL" id="VDUY01000001">
    <property type="protein sequence ID" value="TXL68720.1"/>
    <property type="molecule type" value="Genomic_DNA"/>
</dbReference>